<comment type="caution">
    <text evidence="3">The sequence shown here is derived from an EMBL/GenBank/DDBJ whole genome shotgun (WGS) entry which is preliminary data.</text>
</comment>
<dbReference type="Proteomes" id="UP000229433">
    <property type="component" value="Unassembled WGS sequence"/>
</dbReference>
<dbReference type="InterPro" id="IPR005135">
    <property type="entry name" value="Endo/exonuclease/phosphatase"/>
</dbReference>
<sequence length="342" mass="39015">MRNLGFFNKLVFFLNSLFAFFLLVGYILPYFPPRIFPPASVLTLVIPVLLAVNLGFVVYWLIQFKRQFLLSALLIAFSFFNGKTLYRFGDEVLPKEIAKTENQLNVLSYNVRVFRSETYNAQAITKGVTQLVADAHPDVICFQEFSSHNAPDLKELPYKYLGSEAKKINYGPAIFSKYKIINGGSLDFKSTFNNGVFVDLVKGKDTIRVYNLHMQSLALTAKLDALEEENTKSLVGRLGQAFKKQQEQTGLFLKHQAACTYKKVVTGDFNNTVYSYTYNKIRGEKKDAFEEKGSGFGRTFIFDVIPMRIDFILADPELQINAFRNFDIDFSDHYPIQAVLSF</sequence>
<dbReference type="InterPro" id="IPR036691">
    <property type="entry name" value="Endo/exonu/phosph_ase_sf"/>
</dbReference>
<reference evidence="3 4" key="1">
    <citation type="submission" date="2017-08" db="EMBL/GenBank/DDBJ databases">
        <title>The whole genome shortgun sequences of strain Leeuwenhoekiella nanhaiensis G18 from the South China Sea.</title>
        <authorList>
            <person name="Liu Q."/>
        </authorList>
    </citation>
    <scope>NUCLEOTIDE SEQUENCE [LARGE SCALE GENOMIC DNA]</scope>
    <source>
        <strain evidence="3 4">G18</strain>
    </source>
</reference>
<evidence type="ECO:0000259" key="2">
    <source>
        <dbReference type="Pfam" id="PF03372"/>
    </source>
</evidence>
<evidence type="ECO:0000313" key="4">
    <source>
        <dbReference type="Proteomes" id="UP000229433"/>
    </source>
</evidence>
<name>A0A2G1VQJ5_9FLAO</name>
<dbReference type="AlphaFoldDB" id="A0A2G1VQJ5"/>
<organism evidence="3 4">
    <name type="scientific">Leeuwenhoekiella nanhaiensis</name>
    <dbReference type="NCBI Taxonomy" id="1655491"/>
    <lineage>
        <taxon>Bacteria</taxon>
        <taxon>Pseudomonadati</taxon>
        <taxon>Bacteroidota</taxon>
        <taxon>Flavobacteriia</taxon>
        <taxon>Flavobacteriales</taxon>
        <taxon>Flavobacteriaceae</taxon>
        <taxon>Leeuwenhoekiella</taxon>
    </lineage>
</organism>
<dbReference type="SUPFAM" id="SSF56219">
    <property type="entry name" value="DNase I-like"/>
    <property type="match status" value="1"/>
</dbReference>
<protein>
    <recommendedName>
        <fullName evidence="2">Endonuclease/exonuclease/phosphatase domain-containing protein</fullName>
    </recommendedName>
</protein>
<keyword evidence="1" id="KW-1133">Transmembrane helix</keyword>
<dbReference type="CDD" id="cd09084">
    <property type="entry name" value="EEP-2"/>
    <property type="match status" value="1"/>
</dbReference>
<evidence type="ECO:0000313" key="3">
    <source>
        <dbReference type="EMBL" id="PHQ29047.1"/>
    </source>
</evidence>
<feature type="transmembrane region" description="Helical" evidence="1">
    <location>
        <begin position="6"/>
        <end position="28"/>
    </location>
</feature>
<feature type="domain" description="Endonuclease/exonuclease/phosphatase" evidence="2">
    <location>
        <begin position="107"/>
        <end position="333"/>
    </location>
</feature>
<evidence type="ECO:0000256" key="1">
    <source>
        <dbReference type="SAM" id="Phobius"/>
    </source>
</evidence>
<accession>A0A2G1VQJ5</accession>
<dbReference type="OrthoDB" id="635146at2"/>
<dbReference type="EMBL" id="NQXA01000010">
    <property type="protein sequence ID" value="PHQ29047.1"/>
    <property type="molecule type" value="Genomic_DNA"/>
</dbReference>
<feature type="transmembrane region" description="Helical" evidence="1">
    <location>
        <begin position="68"/>
        <end position="86"/>
    </location>
</feature>
<dbReference type="GO" id="GO:0003824">
    <property type="term" value="F:catalytic activity"/>
    <property type="evidence" value="ECO:0007669"/>
    <property type="project" value="InterPro"/>
</dbReference>
<dbReference type="RefSeq" id="WP_099646662.1">
    <property type="nucleotide sequence ID" value="NZ_KZ319292.1"/>
</dbReference>
<keyword evidence="1" id="KW-0812">Transmembrane</keyword>
<dbReference type="Gene3D" id="3.60.10.10">
    <property type="entry name" value="Endonuclease/exonuclease/phosphatase"/>
    <property type="match status" value="1"/>
</dbReference>
<gene>
    <name evidence="3" type="ORF">CJ305_12735</name>
</gene>
<proteinExistence type="predicted"/>
<keyword evidence="4" id="KW-1185">Reference proteome</keyword>
<feature type="transmembrane region" description="Helical" evidence="1">
    <location>
        <begin position="40"/>
        <end position="62"/>
    </location>
</feature>
<keyword evidence="1" id="KW-0472">Membrane</keyword>
<dbReference type="Pfam" id="PF03372">
    <property type="entry name" value="Exo_endo_phos"/>
    <property type="match status" value="1"/>
</dbReference>